<dbReference type="EMBL" id="CM039435">
    <property type="protein sequence ID" value="KAI4318308.1"/>
    <property type="molecule type" value="Genomic_DNA"/>
</dbReference>
<sequence>MDTNLGCVLLERKENIDAQRCFETAAEAGHVCSMAGVARAKHKHGQPYSANMLLNSLIFEYKPTRWIYQEHALYNMEKKRLFALDIATELDPTFMGGSQCNTWLSYSTIRFCKRVKHNAGCNYTNNGNHFYSSISSIMKFIAHNFGSIGHEFDKLIPICIVHITHAGSCMFYSSESHYMELYYAFKLPNALVQRISHVCGCLRLNCQKAAMPSLQLARNNSCSLQEIYEGWILYDTGYCEEEALSKAEMFIAIQRSFEALF</sequence>
<keyword evidence="2" id="KW-1185">Reference proteome</keyword>
<proteinExistence type="predicted"/>
<name>A0ACB9M2V0_BAUVA</name>
<evidence type="ECO:0000313" key="1">
    <source>
        <dbReference type="EMBL" id="KAI4318308.1"/>
    </source>
</evidence>
<protein>
    <submittedName>
        <fullName evidence="1">Uncharacterized protein</fullName>
    </submittedName>
</protein>
<comment type="caution">
    <text evidence="1">The sequence shown here is derived from an EMBL/GenBank/DDBJ whole genome shotgun (WGS) entry which is preliminary data.</text>
</comment>
<reference evidence="1 2" key="1">
    <citation type="journal article" date="2022" name="DNA Res.">
        <title>Chromosomal-level genome assembly of the orchid tree Bauhinia variegata (Leguminosae; Cercidoideae) supports the allotetraploid origin hypothesis of Bauhinia.</title>
        <authorList>
            <person name="Zhong Y."/>
            <person name="Chen Y."/>
            <person name="Zheng D."/>
            <person name="Pang J."/>
            <person name="Liu Y."/>
            <person name="Luo S."/>
            <person name="Meng S."/>
            <person name="Qian L."/>
            <person name="Wei D."/>
            <person name="Dai S."/>
            <person name="Zhou R."/>
        </authorList>
    </citation>
    <scope>NUCLEOTIDE SEQUENCE [LARGE SCALE GENOMIC DNA]</scope>
    <source>
        <strain evidence="1">BV-YZ2020</strain>
    </source>
</reference>
<dbReference type="Proteomes" id="UP000828941">
    <property type="component" value="Chromosome 10"/>
</dbReference>
<accession>A0ACB9M2V0</accession>
<gene>
    <name evidence="1" type="ORF">L6164_026095</name>
</gene>
<evidence type="ECO:0000313" key="2">
    <source>
        <dbReference type="Proteomes" id="UP000828941"/>
    </source>
</evidence>
<organism evidence="1 2">
    <name type="scientific">Bauhinia variegata</name>
    <name type="common">Purple orchid tree</name>
    <name type="synonym">Phanera variegata</name>
    <dbReference type="NCBI Taxonomy" id="167791"/>
    <lineage>
        <taxon>Eukaryota</taxon>
        <taxon>Viridiplantae</taxon>
        <taxon>Streptophyta</taxon>
        <taxon>Embryophyta</taxon>
        <taxon>Tracheophyta</taxon>
        <taxon>Spermatophyta</taxon>
        <taxon>Magnoliopsida</taxon>
        <taxon>eudicotyledons</taxon>
        <taxon>Gunneridae</taxon>
        <taxon>Pentapetalae</taxon>
        <taxon>rosids</taxon>
        <taxon>fabids</taxon>
        <taxon>Fabales</taxon>
        <taxon>Fabaceae</taxon>
        <taxon>Cercidoideae</taxon>
        <taxon>Cercideae</taxon>
        <taxon>Bauhiniinae</taxon>
        <taxon>Bauhinia</taxon>
    </lineage>
</organism>